<organism evidence="6 7">
    <name type="scientific">Paenibacillus aestuarii</name>
    <dbReference type="NCBI Taxonomy" id="516965"/>
    <lineage>
        <taxon>Bacteria</taxon>
        <taxon>Bacillati</taxon>
        <taxon>Bacillota</taxon>
        <taxon>Bacilli</taxon>
        <taxon>Bacillales</taxon>
        <taxon>Paenibacillaceae</taxon>
        <taxon>Paenibacillus</taxon>
    </lineage>
</organism>
<evidence type="ECO:0000313" key="7">
    <source>
        <dbReference type="Proteomes" id="UP001596044"/>
    </source>
</evidence>
<dbReference type="RefSeq" id="WP_270878872.1">
    <property type="nucleotide sequence ID" value="NZ_JAQFVF010000022.1"/>
</dbReference>
<evidence type="ECO:0000313" key="6">
    <source>
        <dbReference type="EMBL" id="MFC5450850.1"/>
    </source>
</evidence>
<dbReference type="Pfam" id="PF25129">
    <property type="entry name" value="Pyr4-TMTC"/>
    <property type="match status" value="1"/>
</dbReference>
<evidence type="ECO:0000256" key="1">
    <source>
        <dbReference type="ARBA" id="ARBA00004141"/>
    </source>
</evidence>
<feature type="transmembrane region" description="Helical" evidence="5">
    <location>
        <begin position="43"/>
        <end position="62"/>
    </location>
</feature>
<feature type="transmembrane region" description="Helical" evidence="5">
    <location>
        <begin position="120"/>
        <end position="139"/>
    </location>
</feature>
<protein>
    <submittedName>
        <fullName evidence="6">Uncharacterized protein</fullName>
    </submittedName>
</protein>
<feature type="transmembrane region" description="Helical" evidence="5">
    <location>
        <begin position="151"/>
        <end position="170"/>
    </location>
</feature>
<feature type="transmembrane region" description="Helical" evidence="5">
    <location>
        <begin position="94"/>
        <end position="114"/>
    </location>
</feature>
<evidence type="ECO:0000256" key="3">
    <source>
        <dbReference type="ARBA" id="ARBA00022989"/>
    </source>
</evidence>
<keyword evidence="3 5" id="KW-1133">Transmembrane helix</keyword>
<evidence type="ECO:0000256" key="5">
    <source>
        <dbReference type="SAM" id="Phobius"/>
    </source>
</evidence>
<comment type="caution">
    <text evidence="6">The sequence shown here is derived from an EMBL/GenBank/DDBJ whole genome shotgun (WGS) entry which is preliminary data.</text>
</comment>
<dbReference type="PANTHER" id="PTHR42038">
    <property type="match status" value="1"/>
</dbReference>
<keyword evidence="4 5" id="KW-0472">Membrane</keyword>
<dbReference type="InterPro" id="IPR039020">
    <property type="entry name" value="PaxB-like"/>
</dbReference>
<reference evidence="7" key="1">
    <citation type="journal article" date="2019" name="Int. J. Syst. Evol. Microbiol.">
        <title>The Global Catalogue of Microorganisms (GCM) 10K type strain sequencing project: providing services to taxonomists for standard genome sequencing and annotation.</title>
        <authorList>
            <consortium name="The Broad Institute Genomics Platform"/>
            <consortium name="The Broad Institute Genome Sequencing Center for Infectious Disease"/>
            <person name="Wu L."/>
            <person name="Ma J."/>
        </authorList>
    </citation>
    <scope>NUCLEOTIDE SEQUENCE [LARGE SCALE GENOMIC DNA]</scope>
    <source>
        <strain evidence="7">KACC 11904</strain>
    </source>
</reference>
<accession>A0ABW0KBW2</accession>
<dbReference type="EMBL" id="JBHSMJ010000029">
    <property type="protein sequence ID" value="MFC5450850.1"/>
    <property type="molecule type" value="Genomic_DNA"/>
</dbReference>
<proteinExistence type="predicted"/>
<keyword evidence="7" id="KW-1185">Reference proteome</keyword>
<name>A0ABW0KBW2_9BACL</name>
<keyword evidence="2 5" id="KW-0812">Transmembrane</keyword>
<feature type="transmembrane region" description="Helical" evidence="5">
    <location>
        <begin position="68"/>
        <end position="87"/>
    </location>
</feature>
<feature type="transmembrane region" description="Helical" evidence="5">
    <location>
        <begin position="176"/>
        <end position="195"/>
    </location>
</feature>
<sequence>MIDHSLAIQIGRILQIASGGFWIIAYLLILYKGFQDRKSGMPLAAICANITWEAIFTLLFPIDATQTIINFVWLALDFLILLQYLAYSKMTPNKYFIVAASLAAAFLINLGITVEFQDWIGRYTAFGMNFMMSLLFILLLQSQGTLGQSIYIGYAKFLGSLCASVIFYYLFPNSSLLLILISFITILDIVYIILLKQSAVKRVGYMFHK</sequence>
<gene>
    <name evidence="6" type="ORF">ACFPOG_21580</name>
</gene>
<evidence type="ECO:0000256" key="4">
    <source>
        <dbReference type="ARBA" id="ARBA00023136"/>
    </source>
</evidence>
<dbReference type="Proteomes" id="UP001596044">
    <property type="component" value="Unassembled WGS sequence"/>
</dbReference>
<feature type="transmembrane region" description="Helical" evidence="5">
    <location>
        <begin position="12"/>
        <end position="31"/>
    </location>
</feature>
<dbReference type="PANTHER" id="PTHR42038:SF2">
    <property type="entry name" value="TERPENE CYCLASE AUSL"/>
    <property type="match status" value="1"/>
</dbReference>
<comment type="subcellular location">
    <subcellularLocation>
        <location evidence="1">Membrane</location>
        <topology evidence="1">Multi-pass membrane protein</topology>
    </subcellularLocation>
</comment>
<evidence type="ECO:0000256" key="2">
    <source>
        <dbReference type="ARBA" id="ARBA00022692"/>
    </source>
</evidence>